<keyword evidence="3" id="KW-0805">Transcription regulation</keyword>
<dbReference type="InterPro" id="IPR011006">
    <property type="entry name" value="CheY-like_superfamily"/>
</dbReference>
<dbReference type="AlphaFoldDB" id="A0A410P2P2"/>
<evidence type="ECO:0000256" key="3">
    <source>
        <dbReference type="ARBA" id="ARBA00023015"/>
    </source>
</evidence>
<feature type="modified residue" description="4-aspartylphosphate" evidence="6">
    <location>
        <position position="53"/>
    </location>
</feature>
<organism evidence="8 9">
    <name type="scientific">Velamenicoccus archaeovorus</name>
    <dbReference type="NCBI Taxonomy" id="1930593"/>
    <lineage>
        <taxon>Bacteria</taxon>
        <taxon>Pseudomonadati</taxon>
        <taxon>Candidatus Omnitrophota</taxon>
        <taxon>Candidatus Velamenicoccus</taxon>
    </lineage>
</organism>
<dbReference type="GO" id="GO:0000160">
    <property type="term" value="P:phosphorelay signal transduction system"/>
    <property type="evidence" value="ECO:0007669"/>
    <property type="project" value="UniProtKB-KW"/>
</dbReference>
<dbReference type="InterPro" id="IPR050595">
    <property type="entry name" value="Bact_response_regulator"/>
</dbReference>
<accession>A0A410P2P2</accession>
<reference evidence="8 9" key="1">
    <citation type="submission" date="2017-01" db="EMBL/GenBank/DDBJ databases">
        <title>First insights into the biology of 'candidatus Vampirococcus archaeovorus'.</title>
        <authorList>
            <person name="Kizina J."/>
            <person name="Jordan S."/>
            <person name="Stueber K."/>
            <person name="Reinhardt R."/>
            <person name="Harder J."/>
        </authorList>
    </citation>
    <scope>NUCLEOTIDE SEQUENCE [LARGE SCALE GENOMIC DNA]</scope>
    <source>
        <strain evidence="8 9">LiM</strain>
    </source>
</reference>
<name>A0A410P2P2_VELA1</name>
<feature type="domain" description="Response regulatory" evidence="7">
    <location>
        <begin position="4"/>
        <end position="120"/>
    </location>
</feature>
<dbReference type="RefSeq" id="WP_128698998.1">
    <property type="nucleotide sequence ID" value="NZ_CP019384.1"/>
</dbReference>
<evidence type="ECO:0000256" key="6">
    <source>
        <dbReference type="PROSITE-ProRule" id="PRU00169"/>
    </source>
</evidence>
<dbReference type="CDD" id="cd17574">
    <property type="entry name" value="REC_OmpR"/>
    <property type="match status" value="1"/>
</dbReference>
<dbReference type="OrthoDB" id="9801602at2"/>
<dbReference type="FunFam" id="3.40.50.2300:FF:000001">
    <property type="entry name" value="DNA-binding response regulator PhoB"/>
    <property type="match status" value="1"/>
</dbReference>
<evidence type="ECO:0000313" key="8">
    <source>
        <dbReference type="EMBL" id="QAT16361.1"/>
    </source>
</evidence>
<sequence>MPKKILIVDDEADIQKLVGLRLRKAGYDVEVVGSGLAAIEVIRLQKPDLILLDLRLPGVDGFKVCRQVKEDPALKKTPVIIFTAIHPETIIQQIKQCQADDFILKPFQSDDLLERIRQCLGEKQGAAGE</sequence>
<evidence type="ECO:0000313" key="9">
    <source>
        <dbReference type="Proteomes" id="UP000287243"/>
    </source>
</evidence>
<dbReference type="KEGG" id="vai:BU251_00725"/>
<evidence type="ECO:0000256" key="4">
    <source>
        <dbReference type="ARBA" id="ARBA00023125"/>
    </source>
</evidence>
<protein>
    <recommendedName>
        <fullName evidence="7">Response regulatory domain-containing protein</fullName>
    </recommendedName>
</protein>
<evidence type="ECO:0000256" key="2">
    <source>
        <dbReference type="ARBA" id="ARBA00023012"/>
    </source>
</evidence>
<evidence type="ECO:0000256" key="1">
    <source>
        <dbReference type="ARBA" id="ARBA00022553"/>
    </source>
</evidence>
<dbReference type="Gene3D" id="3.40.50.2300">
    <property type="match status" value="1"/>
</dbReference>
<proteinExistence type="predicted"/>
<keyword evidence="1 6" id="KW-0597">Phosphoprotein</keyword>
<keyword evidence="5" id="KW-0804">Transcription</keyword>
<dbReference type="SUPFAM" id="SSF52172">
    <property type="entry name" value="CheY-like"/>
    <property type="match status" value="1"/>
</dbReference>
<keyword evidence="9" id="KW-1185">Reference proteome</keyword>
<keyword evidence="2" id="KW-0902">Two-component regulatory system</keyword>
<keyword evidence="4" id="KW-0238">DNA-binding</keyword>
<evidence type="ECO:0000259" key="7">
    <source>
        <dbReference type="PROSITE" id="PS50110"/>
    </source>
</evidence>
<dbReference type="PANTHER" id="PTHR44591:SF3">
    <property type="entry name" value="RESPONSE REGULATORY DOMAIN-CONTAINING PROTEIN"/>
    <property type="match status" value="1"/>
</dbReference>
<dbReference type="SMART" id="SM00448">
    <property type="entry name" value="REC"/>
    <property type="match status" value="1"/>
</dbReference>
<dbReference type="EMBL" id="CP019384">
    <property type="protein sequence ID" value="QAT16361.1"/>
    <property type="molecule type" value="Genomic_DNA"/>
</dbReference>
<dbReference type="InterPro" id="IPR001789">
    <property type="entry name" value="Sig_transdc_resp-reg_receiver"/>
</dbReference>
<dbReference type="GO" id="GO:0003677">
    <property type="term" value="F:DNA binding"/>
    <property type="evidence" value="ECO:0007669"/>
    <property type="project" value="UniProtKB-KW"/>
</dbReference>
<dbReference type="Pfam" id="PF00072">
    <property type="entry name" value="Response_reg"/>
    <property type="match status" value="1"/>
</dbReference>
<dbReference type="PROSITE" id="PS50110">
    <property type="entry name" value="RESPONSE_REGULATORY"/>
    <property type="match status" value="1"/>
</dbReference>
<gene>
    <name evidence="8" type="ORF">BU251_00725</name>
</gene>
<dbReference type="Proteomes" id="UP000287243">
    <property type="component" value="Chromosome"/>
</dbReference>
<evidence type="ECO:0000256" key="5">
    <source>
        <dbReference type="ARBA" id="ARBA00023163"/>
    </source>
</evidence>
<dbReference type="PANTHER" id="PTHR44591">
    <property type="entry name" value="STRESS RESPONSE REGULATOR PROTEIN 1"/>
    <property type="match status" value="1"/>
</dbReference>